<keyword evidence="6" id="KW-0747">Spliceosome</keyword>
<evidence type="ECO:0000256" key="8">
    <source>
        <dbReference type="ARBA" id="ARBA00022833"/>
    </source>
</evidence>
<organism evidence="17 18">
    <name type="scientific">Zygosaccharomyces bailii (strain CLIB 213 / ATCC 58445 / CBS 680 / BCRC 21525 / NBRC 1098 / NCYC 1416 / NRRL Y-2227)</name>
    <dbReference type="NCBI Taxonomy" id="1333698"/>
    <lineage>
        <taxon>Eukaryota</taxon>
        <taxon>Fungi</taxon>
        <taxon>Dikarya</taxon>
        <taxon>Ascomycota</taxon>
        <taxon>Saccharomycotina</taxon>
        <taxon>Saccharomycetes</taxon>
        <taxon>Saccharomycetales</taxon>
        <taxon>Saccharomycetaceae</taxon>
        <taxon>Zygosaccharomyces</taxon>
    </lineage>
</organism>
<keyword evidence="9 12" id="KW-0694">RNA-binding</keyword>
<dbReference type="PROSITE" id="PS50103">
    <property type="entry name" value="ZF_C3H1"/>
    <property type="match status" value="1"/>
</dbReference>
<dbReference type="PANTHER" id="PTHR14089:SF2">
    <property type="entry name" value="PRE-MRNA-SPLICING FACTOR CWC2"/>
    <property type="match status" value="1"/>
</dbReference>
<evidence type="ECO:0000313" key="18">
    <source>
        <dbReference type="Proteomes" id="UP000019375"/>
    </source>
</evidence>
<dbReference type="Pfam" id="PF16131">
    <property type="entry name" value="Torus"/>
    <property type="match status" value="1"/>
</dbReference>
<evidence type="ECO:0000259" key="15">
    <source>
        <dbReference type="PROSITE" id="PS50102"/>
    </source>
</evidence>
<feature type="zinc finger region" description="C3H1-type" evidence="13">
    <location>
        <begin position="73"/>
        <end position="95"/>
    </location>
</feature>
<keyword evidence="4" id="KW-0507">mRNA processing</keyword>
<keyword evidence="11" id="KW-0539">Nucleus</keyword>
<evidence type="ECO:0000256" key="7">
    <source>
        <dbReference type="ARBA" id="ARBA00022771"/>
    </source>
</evidence>
<accession>A0A8J2T8Z8</accession>
<keyword evidence="8 13" id="KW-0862">Zinc</keyword>
<dbReference type="GO" id="GO:0006397">
    <property type="term" value="P:mRNA processing"/>
    <property type="evidence" value="ECO:0007669"/>
    <property type="project" value="UniProtKB-KW"/>
</dbReference>
<dbReference type="InterPro" id="IPR035979">
    <property type="entry name" value="RBD_domain_sf"/>
</dbReference>
<gene>
    <name evidence="17" type="ORF">BN860_01178g</name>
</gene>
<dbReference type="PROSITE" id="PS50102">
    <property type="entry name" value="RRM"/>
    <property type="match status" value="1"/>
</dbReference>
<dbReference type="Proteomes" id="UP000019375">
    <property type="component" value="Unassembled WGS sequence"/>
</dbReference>
<evidence type="ECO:0000256" key="4">
    <source>
        <dbReference type="ARBA" id="ARBA00022664"/>
    </source>
</evidence>
<dbReference type="SUPFAM" id="SSF54928">
    <property type="entry name" value="RNA-binding domain, RBD"/>
    <property type="match status" value="1"/>
</dbReference>
<dbReference type="GO" id="GO:0000974">
    <property type="term" value="C:Prp19 complex"/>
    <property type="evidence" value="ECO:0007669"/>
    <property type="project" value="TreeGrafter"/>
</dbReference>
<dbReference type="GO" id="GO:0008380">
    <property type="term" value="P:RNA splicing"/>
    <property type="evidence" value="ECO:0007669"/>
    <property type="project" value="UniProtKB-KW"/>
</dbReference>
<dbReference type="InterPro" id="IPR000571">
    <property type="entry name" value="Znf_CCCH"/>
</dbReference>
<dbReference type="GO" id="GO:0071007">
    <property type="term" value="C:U2-type catalytic step 2 spliceosome"/>
    <property type="evidence" value="ECO:0007669"/>
    <property type="project" value="TreeGrafter"/>
</dbReference>
<feature type="domain" description="RRM" evidence="15">
    <location>
        <begin position="136"/>
        <end position="229"/>
    </location>
</feature>
<evidence type="ECO:0000259" key="16">
    <source>
        <dbReference type="PROSITE" id="PS50103"/>
    </source>
</evidence>
<keyword evidence="10" id="KW-0508">mRNA splicing</keyword>
<evidence type="ECO:0000256" key="9">
    <source>
        <dbReference type="ARBA" id="ARBA00022884"/>
    </source>
</evidence>
<dbReference type="GO" id="GO:0036002">
    <property type="term" value="F:pre-mRNA binding"/>
    <property type="evidence" value="ECO:0007669"/>
    <property type="project" value="TreeGrafter"/>
</dbReference>
<evidence type="ECO:0000256" key="14">
    <source>
        <dbReference type="SAM" id="MobiDB-lite"/>
    </source>
</evidence>
<reference evidence="18" key="1">
    <citation type="journal article" date="2013" name="Genome Announc.">
        <title>Genome sequence of the food spoilage yeast Zygosaccharomyces bailii CLIB 213(T).</title>
        <authorList>
            <person name="Galeote V."/>
            <person name="Bigey F."/>
            <person name="Devillers H."/>
            <person name="Neuveglise C."/>
            <person name="Dequin S."/>
        </authorList>
    </citation>
    <scope>NUCLEOTIDE SEQUENCE [LARGE SCALE GENOMIC DNA]</scope>
    <source>
        <strain evidence="18">CLIB 213 / ATCC 58445 / CBS 680 / CCRC 21525 / NBRC 1098 / NCYC 1416 / NRRL Y-2227</strain>
    </source>
</reference>
<dbReference type="AlphaFoldDB" id="A0A8J2T8Z8"/>
<dbReference type="InterPro" id="IPR012677">
    <property type="entry name" value="Nucleotide-bd_a/b_plait_sf"/>
</dbReference>
<keyword evidence="18" id="KW-1185">Reference proteome</keyword>
<evidence type="ECO:0000256" key="3">
    <source>
        <dbReference type="ARBA" id="ARBA00017295"/>
    </source>
</evidence>
<dbReference type="GO" id="GO:0008270">
    <property type="term" value="F:zinc ion binding"/>
    <property type="evidence" value="ECO:0007669"/>
    <property type="project" value="UniProtKB-KW"/>
</dbReference>
<evidence type="ECO:0000256" key="5">
    <source>
        <dbReference type="ARBA" id="ARBA00022723"/>
    </source>
</evidence>
<comment type="subcellular location">
    <subcellularLocation>
        <location evidence="1">Nucleus</location>
    </subcellularLocation>
</comment>
<evidence type="ECO:0000256" key="11">
    <source>
        <dbReference type="ARBA" id="ARBA00023242"/>
    </source>
</evidence>
<dbReference type="OrthoDB" id="10251848at2759"/>
<keyword evidence="5 13" id="KW-0479">Metal-binding</keyword>
<proteinExistence type="inferred from homology"/>
<dbReference type="GO" id="GO:0071006">
    <property type="term" value="C:U2-type catalytic step 1 spliceosome"/>
    <property type="evidence" value="ECO:0007669"/>
    <property type="project" value="TreeGrafter"/>
</dbReference>
<evidence type="ECO:0000256" key="1">
    <source>
        <dbReference type="ARBA" id="ARBA00004123"/>
    </source>
</evidence>
<dbReference type="EMBL" id="HG316460">
    <property type="protein sequence ID" value="CDF90446.1"/>
    <property type="molecule type" value="Genomic_DNA"/>
</dbReference>
<protein>
    <recommendedName>
        <fullName evidence="3">Pre-mRNA-splicing factor CWC2</fullName>
    </recommendedName>
</protein>
<dbReference type="InterPro" id="IPR000504">
    <property type="entry name" value="RRM_dom"/>
</dbReference>
<keyword evidence="7 13" id="KW-0863">Zinc-finger</keyword>
<dbReference type="InterPro" id="IPR032297">
    <property type="entry name" value="Torus"/>
</dbReference>
<dbReference type="GO" id="GO:0017070">
    <property type="term" value="F:U6 snRNA binding"/>
    <property type="evidence" value="ECO:0007669"/>
    <property type="project" value="TreeGrafter"/>
</dbReference>
<evidence type="ECO:0000256" key="12">
    <source>
        <dbReference type="PROSITE-ProRule" id="PRU00176"/>
    </source>
</evidence>
<feature type="region of interest" description="Disordered" evidence="14">
    <location>
        <begin position="300"/>
        <end position="326"/>
    </location>
</feature>
<evidence type="ECO:0000313" key="17">
    <source>
        <dbReference type="EMBL" id="CDF90446.1"/>
    </source>
</evidence>
<comment type="similarity">
    <text evidence="2">Belongs to the RRM CWC2 family.</text>
</comment>
<dbReference type="Gene3D" id="3.30.70.330">
    <property type="match status" value="1"/>
</dbReference>
<evidence type="ECO:0000256" key="13">
    <source>
        <dbReference type="PROSITE-ProRule" id="PRU00723"/>
    </source>
</evidence>
<dbReference type="InterPro" id="IPR039171">
    <property type="entry name" value="Cwc2/Slt11"/>
</dbReference>
<dbReference type="PANTHER" id="PTHR14089">
    <property type="entry name" value="PRE-MRNA-SPLICING FACTOR RBM22"/>
    <property type="match status" value="1"/>
</dbReference>
<evidence type="ECO:0000256" key="2">
    <source>
        <dbReference type="ARBA" id="ARBA00008024"/>
    </source>
</evidence>
<name>A0A8J2T8Z8_ZYGB2</name>
<feature type="domain" description="C3H1-type" evidence="16">
    <location>
        <begin position="73"/>
        <end position="95"/>
    </location>
</feature>
<evidence type="ECO:0000256" key="10">
    <source>
        <dbReference type="ARBA" id="ARBA00023187"/>
    </source>
</evidence>
<evidence type="ECO:0000256" key="6">
    <source>
        <dbReference type="ARBA" id="ARBA00022728"/>
    </source>
</evidence>
<sequence length="326" mass="37472">MSTSWKDRSAKVQVKETDLPSSIPPQTGLVFNIWYNKWSQGQSGQTRFVSPFRLDTNVHPGITLGDRQGAEFFCLYFAKGMCCLGKKCRYMHHVPEDEDALRLAAKTDVLDCFGREKFAFYRDDMGGVGSFRKRNRTLYVGGINAALANRSLKSVQIETRLRVLFSNLGELDKLRFVESKNCAFIKFKRQCNAEFAKEVISNQTLLIPSDKQWGDRLQMTGLMVKWANDDPDPRAQKAEEEEQKQESINLMTHLLEKHKKELRSELSTGLIDNNPTKKSPSRIFSNELLEKLRKRKVCVNEKSEKRQRIAPQKKPLVDYPSSPEDE</sequence>